<feature type="region of interest" description="Disordered" evidence="1">
    <location>
        <begin position="57"/>
        <end position="76"/>
    </location>
</feature>
<dbReference type="AlphaFoldDB" id="A0A699U709"/>
<sequence>LQDEEIEQAAAREKQEKEDLKRAKVLQQEYDEKLENIDWNVVRPIFEREYNNVQTFLNSDRDEEPTKKRAAKETML</sequence>
<name>A0A699U709_TANCI</name>
<feature type="compositionally biased region" description="Basic and acidic residues" evidence="1">
    <location>
        <begin position="64"/>
        <end position="76"/>
    </location>
</feature>
<organism evidence="2">
    <name type="scientific">Tanacetum cinerariifolium</name>
    <name type="common">Dalmatian daisy</name>
    <name type="synonym">Chrysanthemum cinerariifolium</name>
    <dbReference type="NCBI Taxonomy" id="118510"/>
    <lineage>
        <taxon>Eukaryota</taxon>
        <taxon>Viridiplantae</taxon>
        <taxon>Streptophyta</taxon>
        <taxon>Embryophyta</taxon>
        <taxon>Tracheophyta</taxon>
        <taxon>Spermatophyta</taxon>
        <taxon>Magnoliopsida</taxon>
        <taxon>eudicotyledons</taxon>
        <taxon>Gunneridae</taxon>
        <taxon>Pentapetalae</taxon>
        <taxon>asterids</taxon>
        <taxon>campanulids</taxon>
        <taxon>Asterales</taxon>
        <taxon>Asteraceae</taxon>
        <taxon>Asteroideae</taxon>
        <taxon>Anthemideae</taxon>
        <taxon>Anthemidinae</taxon>
        <taxon>Tanacetum</taxon>
    </lineage>
</organism>
<feature type="region of interest" description="Disordered" evidence="1">
    <location>
        <begin position="1"/>
        <end position="20"/>
    </location>
</feature>
<reference evidence="2" key="1">
    <citation type="journal article" date="2019" name="Sci. Rep.">
        <title>Draft genome of Tanacetum cinerariifolium, the natural source of mosquito coil.</title>
        <authorList>
            <person name="Yamashiro T."/>
            <person name="Shiraishi A."/>
            <person name="Satake H."/>
            <person name="Nakayama K."/>
        </authorList>
    </citation>
    <scope>NUCLEOTIDE SEQUENCE</scope>
</reference>
<evidence type="ECO:0000256" key="1">
    <source>
        <dbReference type="SAM" id="MobiDB-lite"/>
    </source>
</evidence>
<proteinExistence type="predicted"/>
<protein>
    <submittedName>
        <fullName evidence="2">Uncharacterized protein</fullName>
    </submittedName>
</protein>
<feature type="non-terminal residue" evidence="2">
    <location>
        <position position="1"/>
    </location>
</feature>
<feature type="compositionally biased region" description="Basic and acidic residues" evidence="1">
    <location>
        <begin position="10"/>
        <end position="20"/>
    </location>
</feature>
<gene>
    <name evidence="2" type="ORF">Tci_890974</name>
</gene>
<comment type="caution">
    <text evidence="2">The sequence shown here is derived from an EMBL/GenBank/DDBJ whole genome shotgun (WGS) entry which is preliminary data.</text>
</comment>
<dbReference type="EMBL" id="BKCJ011311337">
    <property type="protein sequence ID" value="GFD19005.1"/>
    <property type="molecule type" value="Genomic_DNA"/>
</dbReference>
<accession>A0A699U709</accession>
<evidence type="ECO:0000313" key="2">
    <source>
        <dbReference type="EMBL" id="GFD19005.1"/>
    </source>
</evidence>